<keyword evidence="3" id="KW-1185">Reference proteome</keyword>
<dbReference type="InterPro" id="IPR021271">
    <property type="entry name" value="DUF2850"/>
</dbReference>
<evidence type="ECO:0000256" key="1">
    <source>
        <dbReference type="SAM" id="MobiDB-lite"/>
    </source>
</evidence>
<sequence>MKSLLALLGVLLLVLSGFLIYKGYEEYTNPKQVYGNWLEIKVLGDRRDVIRFDKRGVYRNHHLITTKFEYDGKTIRFKTGGSETIYELSGTENSPQLKRVEPAQPIQTLIKEGYEHTLNKPSALRMVPRRTPFGSGDNDDKSGE</sequence>
<gene>
    <name evidence="2" type="ORF">VA7868_00261</name>
</gene>
<dbReference type="RefSeq" id="WP_073602052.1">
    <property type="nucleotide sequence ID" value="NZ_FQXZ01000005.1"/>
</dbReference>
<organism evidence="2 3">
    <name type="scientific">Vibrio aerogenes CECT 7868</name>
    <dbReference type="NCBI Taxonomy" id="1216006"/>
    <lineage>
        <taxon>Bacteria</taxon>
        <taxon>Pseudomonadati</taxon>
        <taxon>Pseudomonadota</taxon>
        <taxon>Gammaproteobacteria</taxon>
        <taxon>Vibrionales</taxon>
        <taxon>Vibrionaceae</taxon>
        <taxon>Vibrio</taxon>
    </lineage>
</organism>
<evidence type="ECO:0000313" key="2">
    <source>
        <dbReference type="EMBL" id="SHH69990.1"/>
    </source>
</evidence>
<dbReference type="Pfam" id="PF11012">
    <property type="entry name" value="DUF2850"/>
    <property type="match status" value="1"/>
</dbReference>
<reference evidence="2 3" key="1">
    <citation type="submission" date="2016-11" db="EMBL/GenBank/DDBJ databases">
        <authorList>
            <person name="Jaros S."/>
            <person name="Januszkiewicz K."/>
            <person name="Wedrychowicz H."/>
        </authorList>
    </citation>
    <scope>NUCLEOTIDE SEQUENCE [LARGE SCALE GENOMIC DNA]</scope>
    <source>
        <strain evidence="2 3">CECT 7868</strain>
    </source>
</reference>
<dbReference type="Proteomes" id="UP000184608">
    <property type="component" value="Unassembled WGS sequence"/>
</dbReference>
<name>A0A1M5V499_9VIBR</name>
<evidence type="ECO:0008006" key="4">
    <source>
        <dbReference type="Google" id="ProtNLM"/>
    </source>
</evidence>
<dbReference type="EMBL" id="FQXZ01000005">
    <property type="protein sequence ID" value="SHH69990.1"/>
    <property type="molecule type" value="Genomic_DNA"/>
</dbReference>
<dbReference type="AlphaFoldDB" id="A0A1M5V499"/>
<feature type="region of interest" description="Disordered" evidence="1">
    <location>
        <begin position="120"/>
        <end position="144"/>
    </location>
</feature>
<evidence type="ECO:0000313" key="3">
    <source>
        <dbReference type="Proteomes" id="UP000184608"/>
    </source>
</evidence>
<proteinExistence type="predicted"/>
<protein>
    <recommendedName>
        <fullName evidence="4">DUF2850 domain-containing protein</fullName>
    </recommendedName>
</protein>
<accession>A0A1M5V499</accession>